<feature type="non-terminal residue" evidence="2">
    <location>
        <position position="37"/>
    </location>
</feature>
<feature type="non-terminal residue" evidence="2">
    <location>
        <position position="1"/>
    </location>
</feature>
<dbReference type="EMBL" id="CADCTV010000869">
    <property type="protein sequence ID" value="CAA9366658.1"/>
    <property type="molecule type" value="Genomic_DNA"/>
</dbReference>
<proteinExistence type="predicted"/>
<protein>
    <submittedName>
        <fullName evidence="2">Uncharacterized protein</fullName>
    </submittedName>
</protein>
<name>A0A6J4MRC4_9BACT</name>
<feature type="region of interest" description="Disordered" evidence="1">
    <location>
        <begin position="1"/>
        <end position="20"/>
    </location>
</feature>
<feature type="compositionally biased region" description="Basic and acidic residues" evidence="1">
    <location>
        <begin position="1"/>
        <end position="11"/>
    </location>
</feature>
<evidence type="ECO:0000256" key="1">
    <source>
        <dbReference type="SAM" id="MobiDB-lite"/>
    </source>
</evidence>
<reference evidence="2" key="1">
    <citation type="submission" date="2020-02" db="EMBL/GenBank/DDBJ databases">
        <authorList>
            <person name="Meier V. D."/>
        </authorList>
    </citation>
    <scope>NUCLEOTIDE SEQUENCE</scope>
    <source>
        <strain evidence="2">AVDCRST_MAG89</strain>
    </source>
</reference>
<dbReference type="AlphaFoldDB" id="A0A6J4MRC4"/>
<gene>
    <name evidence="2" type="ORF">AVDCRST_MAG89-4156</name>
</gene>
<evidence type="ECO:0000313" key="2">
    <source>
        <dbReference type="EMBL" id="CAA9366658.1"/>
    </source>
</evidence>
<organism evidence="2">
    <name type="scientific">uncultured Gemmatimonadota bacterium</name>
    <dbReference type="NCBI Taxonomy" id="203437"/>
    <lineage>
        <taxon>Bacteria</taxon>
        <taxon>Pseudomonadati</taxon>
        <taxon>Gemmatimonadota</taxon>
        <taxon>environmental samples</taxon>
    </lineage>
</organism>
<accession>A0A6J4MRC4</accession>
<sequence length="37" mass="4606">GWRERDHCTDGRHRRNLRRRTARDPCAARILQNRHRL</sequence>